<dbReference type="Proteomes" id="UP000015105">
    <property type="component" value="Chromosome 7D"/>
</dbReference>
<dbReference type="AlphaFoldDB" id="A0A453TDR2"/>
<dbReference type="Gramene" id="AET7Gv21358000.1">
    <property type="protein sequence ID" value="AET7Gv21358000.1"/>
    <property type="gene ID" value="AET7Gv21358000"/>
</dbReference>
<accession>A0A453TDR2</accession>
<keyword evidence="2" id="KW-1185">Reference proteome</keyword>
<name>A0A453TDR2_AEGTS</name>
<evidence type="ECO:0000313" key="1">
    <source>
        <dbReference type="EnsemblPlants" id="AET7Gv21358000.1"/>
    </source>
</evidence>
<protein>
    <submittedName>
        <fullName evidence="1">Uncharacterized protein</fullName>
    </submittedName>
</protein>
<reference evidence="2" key="2">
    <citation type="journal article" date="2017" name="Nat. Plants">
        <title>The Aegilops tauschii genome reveals multiple impacts of transposons.</title>
        <authorList>
            <person name="Zhao G."/>
            <person name="Zou C."/>
            <person name="Li K."/>
            <person name="Wang K."/>
            <person name="Li T."/>
            <person name="Gao L."/>
            <person name="Zhang X."/>
            <person name="Wang H."/>
            <person name="Yang Z."/>
            <person name="Liu X."/>
            <person name="Jiang W."/>
            <person name="Mao L."/>
            <person name="Kong X."/>
            <person name="Jiao Y."/>
            <person name="Jia J."/>
        </authorList>
    </citation>
    <scope>NUCLEOTIDE SEQUENCE [LARGE SCALE GENOMIC DNA]</scope>
    <source>
        <strain evidence="2">cv. AL8/78</strain>
    </source>
</reference>
<reference evidence="1" key="3">
    <citation type="journal article" date="2017" name="Nature">
        <title>Genome sequence of the progenitor of the wheat D genome Aegilops tauschii.</title>
        <authorList>
            <person name="Luo M.C."/>
            <person name="Gu Y.Q."/>
            <person name="Puiu D."/>
            <person name="Wang H."/>
            <person name="Twardziok S.O."/>
            <person name="Deal K.R."/>
            <person name="Huo N."/>
            <person name="Zhu T."/>
            <person name="Wang L."/>
            <person name="Wang Y."/>
            <person name="McGuire P.E."/>
            <person name="Liu S."/>
            <person name="Long H."/>
            <person name="Ramasamy R.K."/>
            <person name="Rodriguez J.C."/>
            <person name="Van S.L."/>
            <person name="Yuan L."/>
            <person name="Wang Z."/>
            <person name="Xia Z."/>
            <person name="Xiao L."/>
            <person name="Anderson O.D."/>
            <person name="Ouyang S."/>
            <person name="Liang Y."/>
            <person name="Zimin A.V."/>
            <person name="Pertea G."/>
            <person name="Qi P."/>
            <person name="Bennetzen J.L."/>
            <person name="Dai X."/>
            <person name="Dawson M.W."/>
            <person name="Muller H.G."/>
            <person name="Kugler K."/>
            <person name="Rivarola-Duarte L."/>
            <person name="Spannagl M."/>
            <person name="Mayer K.F.X."/>
            <person name="Lu F.H."/>
            <person name="Bevan M.W."/>
            <person name="Leroy P."/>
            <person name="Li P."/>
            <person name="You F.M."/>
            <person name="Sun Q."/>
            <person name="Liu Z."/>
            <person name="Lyons E."/>
            <person name="Wicker T."/>
            <person name="Salzberg S.L."/>
            <person name="Devos K.M."/>
            <person name="Dvorak J."/>
        </authorList>
    </citation>
    <scope>NUCLEOTIDE SEQUENCE [LARGE SCALE GENOMIC DNA]</scope>
    <source>
        <strain evidence="1">cv. AL8/78</strain>
    </source>
</reference>
<evidence type="ECO:0000313" key="2">
    <source>
        <dbReference type="Proteomes" id="UP000015105"/>
    </source>
</evidence>
<reference evidence="1" key="4">
    <citation type="submission" date="2019-03" db="UniProtKB">
        <authorList>
            <consortium name="EnsemblPlants"/>
        </authorList>
    </citation>
    <scope>IDENTIFICATION</scope>
</reference>
<reference evidence="2" key="1">
    <citation type="journal article" date="2014" name="Science">
        <title>Ancient hybridizations among the ancestral genomes of bread wheat.</title>
        <authorList>
            <consortium name="International Wheat Genome Sequencing Consortium,"/>
            <person name="Marcussen T."/>
            <person name="Sandve S.R."/>
            <person name="Heier L."/>
            <person name="Spannagl M."/>
            <person name="Pfeifer M."/>
            <person name="Jakobsen K.S."/>
            <person name="Wulff B.B."/>
            <person name="Steuernagel B."/>
            <person name="Mayer K.F."/>
            <person name="Olsen O.A."/>
        </authorList>
    </citation>
    <scope>NUCLEOTIDE SEQUENCE [LARGE SCALE GENOMIC DNA]</scope>
    <source>
        <strain evidence="2">cv. AL8/78</strain>
    </source>
</reference>
<sequence>MKQANTRSGIFSVRSAYRLAVSIQNQTSHSTSSSTNEAEDHSIWDVVWKANIPEKIKIFGWRVATRTCKLQ</sequence>
<organism evidence="1 2">
    <name type="scientific">Aegilops tauschii subsp. strangulata</name>
    <name type="common">Goatgrass</name>
    <dbReference type="NCBI Taxonomy" id="200361"/>
    <lineage>
        <taxon>Eukaryota</taxon>
        <taxon>Viridiplantae</taxon>
        <taxon>Streptophyta</taxon>
        <taxon>Embryophyta</taxon>
        <taxon>Tracheophyta</taxon>
        <taxon>Spermatophyta</taxon>
        <taxon>Magnoliopsida</taxon>
        <taxon>Liliopsida</taxon>
        <taxon>Poales</taxon>
        <taxon>Poaceae</taxon>
        <taxon>BOP clade</taxon>
        <taxon>Pooideae</taxon>
        <taxon>Triticodae</taxon>
        <taxon>Triticeae</taxon>
        <taxon>Triticinae</taxon>
        <taxon>Aegilops</taxon>
    </lineage>
</organism>
<dbReference type="EnsemblPlants" id="AET7Gv21358000.1">
    <property type="protein sequence ID" value="AET7Gv21358000.1"/>
    <property type="gene ID" value="AET7Gv21358000"/>
</dbReference>
<reference evidence="1" key="5">
    <citation type="journal article" date="2021" name="G3 (Bethesda)">
        <title>Aegilops tauschii genome assembly Aet v5.0 features greater sequence contiguity and improved annotation.</title>
        <authorList>
            <person name="Wang L."/>
            <person name="Zhu T."/>
            <person name="Rodriguez J.C."/>
            <person name="Deal K.R."/>
            <person name="Dubcovsky J."/>
            <person name="McGuire P.E."/>
            <person name="Lux T."/>
            <person name="Spannagl M."/>
            <person name="Mayer K.F.X."/>
            <person name="Baldrich P."/>
            <person name="Meyers B.C."/>
            <person name="Huo N."/>
            <person name="Gu Y.Q."/>
            <person name="Zhou H."/>
            <person name="Devos K.M."/>
            <person name="Bennetzen J.L."/>
            <person name="Unver T."/>
            <person name="Budak H."/>
            <person name="Gulick P.J."/>
            <person name="Galiba G."/>
            <person name="Kalapos B."/>
            <person name="Nelson D.R."/>
            <person name="Li P."/>
            <person name="You F.M."/>
            <person name="Luo M.C."/>
            <person name="Dvorak J."/>
        </authorList>
    </citation>
    <scope>NUCLEOTIDE SEQUENCE [LARGE SCALE GENOMIC DNA]</scope>
    <source>
        <strain evidence="1">cv. AL8/78</strain>
    </source>
</reference>
<proteinExistence type="predicted"/>